<dbReference type="OrthoDB" id="9765222at2"/>
<dbReference type="Gene3D" id="2.160.20.10">
    <property type="entry name" value="Single-stranded right-handed beta-helix, Pectin lyase-like"/>
    <property type="match status" value="2"/>
</dbReference>
<sequence>MNFSTRAFIIVALSLVQQHVYATTYYIDSKLGNDGWSGKLQAGTSGSDGPWQSLDRLAGAQLAPGDIIQLQCGSKWTQTLRLKNSGTSDSPITIRPTSPTCGVPPSIDGSQSVDAHSWVVHSNAIYRTVWPVQKFQNGSLASGVTGWTSWSASADQKLVYEPNCPDSSDGCAAFTSSTKPGGSILISNEFMIDGGIAYSGGISLRIPAGNKIKALVRRGSPPYEPISAVQWITGTGTWQKINIAFTPRYSLTNARLDIEDGPAGMTYHFKGANLTSVFAKPLGAWVGDLPLLPAYHPNRGHDATRPTSVYATTPANSNAVRNNIGVMGSNYLDIDSMLKLPAGTTLKAGNRLRIRTAPWHLDDVTITKVEGNRLYFDPVTRYQIQSGQGYFVLGELGMLDSPGEWLYDSSTGSAYAWAPDSNTPSNQIRLSVLEKGVDLSGQSNITIEGIDVRYTSVGIDLTNTQNITLNSASVANTVREGILAAKAQNIIITSNRIWQTGGDAISAPGSTIIRVEKNDINQSGVTVAGDRIWSLPATTYSAIHTGAFANIIDNRVNTSSTFGIWTQAEWVVANGVIESNAVLNSCLQMNDCGGIYVNYSSPSTRIASNLVERVSGNVDGLGPNIRTHAIGIYLDDLATNTVVENNTVAWADHGIQVHNAYANQINGNLLHGNRNSQLWFQENTNKLASTGDLHDNKVFRNRFVPTSAAPSVAIEGLIGSLTHFGVLSENHYSALFSKRVVSESWPGLNLAYTLAEWIGASNQQTRLQQDAGSSQLVQEGYAPYLAGGNNIVPNGGLTNGTGGWSSWNETAPFSTRTYETCSFGPCLRVTAGASETLLSTPNFSVESGHVYRVSFDARTNINGNFIAPVVRRGGPTPLYERLMAASEGFAGSTEWRRYSFVFTAAKTVNAGDPTTGDLGARMDFENILPGQTLWVANVEIVPLLPVENTLRTQLITNRGRAPQSYECPDQETAPEYCNQYYVFPEGTPVSWPVDLPPLGAVSIYTINQTTRDSDGDGIADSQDLCANTLTTDQVNASGCAVTQVPGRQ</sequence>
<reference evidence="3 4" key="1">
    <citation type="submission" date="2016-10" db="EMBL/GenBank/DDBJ databases">
        <authorList>
            <person name="de Groot N.N."/>
        </authorList>
    </citation>
    <scope>NUCLEOTIDE SEQUENCE [LARGE SCALE GENOMIC DNA]</scope>
    <source>
        <strain evidence="3 4">Nv1</strain>
    </source>
</reference>
<dbReference type="SUPFAM" id="SSF51126">
    <property type="entry name" value="Pectin lyase-like"/>
    <property type="match status" value="1"/>
</dbReference>
<feature type="compositionally biased region" description="Polar residues" evidence="1">
    <location>
        <begin position="83"/>
        <end position="100"/>
    </location>
</feature>
<evidence type="ECO:0000313" key="3">
    <source>
        <dbReference type="EMBL" id="SEK26703.1"/>
    </source>
</evidence>
<dbReference type="PANTHER" id="PTHR36453">
    <property type="entry name" value="SECRETED PROTEIN-RELATED"/>
    <property type="match status" value="1"/>
</dbReference>
<gene>
    <name evidence="3" type="ORF">SAMN05216387_10120</name>
</gene>
<protein>
    <submittedName>
        <fullName evidence="3">Parallel beta-helix repeat (Two copies)</fullName>
    </submittedName>
</protein>
<evidence type="ECO:0000313" key="4">
    <source>
        <dbReference type="Proteomes" id="UP000198620"/>
    </source>
</evidence>
<dbReference type="InterPro" id="IPR006626">
    <property type="entry name" value="PbH1"/>
</dbReference>
<accession>A0A1H7FKS5</accession>
<dbReference type="SMART" id="SM00710">
    <property type="entry name" value="PbH1"/>
    <property type="match status" value="6"/>
</dbReference>
<dbReference type="Gene3D" id="2.60.120.260">
    <property type="entry name" value="Galactose-binding domain-like"/>
    <property type="match status" value="1"/>
</dbReference>
<dbReference type="STRING" id="1233.SAMN05216387_10120"/>
<dbReference type="Pfam" id="PF05048">
    <property type="entry name" value="NosD"/>
    <property type="match status" value="1"/>
</dbReference>
<dbReference type="GO" id="GO:0005509">
    <property type="term" value="F:calcium ion binding"/>
    <property type="evidence" value="ECO:0007669"/>
    <property type="project" value="InterPro"/>
</dbReference>
<name>A0A1H7FKS5_9PROT</name>
<dbReference type="InterPro" id="IPR008979">
    <property type="entry name" value="Galactose-bd-like_sf"/>
</dbReference>
<dbReference type="SUPFAM" id="SSF103647">
    <property type="entry name" value="TSP type-3 repeat"/>
    <property type="match status" value="1"/>
</dbReference>
<dbReference type="SUPFAM" id="SSF49785">
    <property type="entry name" value="Galactose-binding domain-like"/>
    <property type="match status" value="1"/>
</dbReference>
<proteinExistence type="predicted"/>
<dbReference type="AlphaFoldDB" id="A0A1H7FKS5"/>
<dbReference type="InterPro" id="IPR028974">
    <property type="entry name" value="TSP_type-3_rpt"/>
</dbReference>
<dbReference type="Proteomes" id="UP000198620">
    <property type="component" value="Unassembled WGS sequence"/>
</dbReference>
<evidence type="ECO:0000259" key="2">
    <source>
        <dbReference type="Pfam" id="PF05048"/>
    </source>
</evidence>
<dbReference type="RefSeq" id="WP_090825569.1">
    <property type="nucleotide sequence ID" value="NZ_FOBH01000001.1"/>
</dbReference>
<dbReference type="InterPro" id="IPR011050">
    <property type="entry name" value="Pectin_lyase_fold/virulence"/>
</dbReference>
<feature type="region of interest" description="Disordered" evidence="1">
    <location>
        <begin position="83"/>
        <end position="107"/>
    </location>
</feature>
<dbReference type="InterPro" id="IPR007742">
    <property type="entry name" value="NosD_dom"/>
</dbReference>
<organism evidence="3 4">
    <name type="scientific">Nitrosovibrio tenuis</name>
    <dbReference type="NCBI Taxonomy" id="1233"/>
    <lineage>
        <taxon>Bacteria</taxon>
        <taxon>Pseudomonadati</taxon>
        <taxon>Pseudomonadota</taxon>
        <taxon>Betaproteobacteria</taxon>
        <taxon>Nitrosomonadales</taxon>
        <taxon>Nitrosomonadaceae</taxon>
        <taxon>Nitrosovibrio</taxon>
    </lineage>
</organism>
<dbReference type="InterPro" id="IPR022441">
    <property type="entry name" value="Para_beta_helix_rpt-2"/>
</dbReference>
<dbReference type="PANTHER" id="PTHR36453:SF1">
    <property type="entry name" value="RIGHT HANDED BETA HELIX DOMAIN-CONTAINING PROTEIN"/>
    <property type="match status" value="1"/>
</dbReference>
<evidence type="ECO:0000256" key="1">
    <source>
        <dbReference type="SAM" id="MobiDB-lite"/>
    </source>
</evidence>
<dbReference type="InterPro" id="IPR012334">
    <property type="entry name" value="Pectin_lyas_fold"/>
</dbReference>
<dbReference type="EMBL" id="FOBH01000001">
    <property type="protein sequence ID" value="SEK26703.1"/>
    <property type="molecule type" value="Genomic_DNA"/>
</dbReference>
<dbReference type="NCBIfam" id="TIGR03804">
    <property type="entry name" value="para_beta_helix"/>
    <property type="match status" value="1"/>
</dbReference>
<keyword evidence="4" id="KW-1185">Reference proteome</keyword>
<feature type="domain" description="Periplasmic copper-binding protein NosD beta helix" evidence="2">
    <location>
        <begin position="415"/>
        <end position="560"/>
    </location>
</feature>